<organism evidence="1">
    <name type="scientific">Sesamum radiatum</name>
    <name type="common">Black benniseed</name>
    <dbReference type="NCBI Taxonomy" id="300843"/>
    <lineage>
        <taxon>Eukaryota</taxon>
        <taxon>Viridiplantae</taxon>
        <taxon>Streptophyta</taxon>
        <taxon>Embryophyta</taxon>
        <taxon>Tracheophyta</taxon>
        <taxon>Spermatophyta</taxon>
        <taxon>Magnoliopsida</taxon>
        <taxon>eudicotyledons</taxon>
        <taxon>Gunneridae</taxon>
        <taxon>Pentapetalae</taxon>
        <taxon>asterids</taxon>
        <taxon>lamiids</taxon>
        <taxon>Lamiales</taxon>
        <taxon>Pedaliaceae</taxon>
        <taxon>Sesamum</taxon>
    </lineage>
</organism>
<proteinExistence type="predicted"/>
<dbReference type="AlphaFoldDB" id="A0AAW2QI11"/>
<protein>
    <recommendedName>
        <fullName evidence="2">Reverse transcriptase/retrotransposon-derived protein RNase H-like domain-containing protein</fullName>
    </recommendedName>
</protein>
<dbReference type="InterPro" id="IPR043128">
    <property type="entry name" value="Rev_trsase/Diguanyl_cyclase"/>
</dbReference>
<dbReference type="InterPro" id="IPR043502">
    <property type="entry name" value="DNA/RNA_pol_sf"/>
</dbReference>
<dbReference type="SUPFAM" id="SSF56672">
    <property type="entry name" value="DNA/RNA polymerases"/>
    <property type="match status" value="1"/>
</dbReference>
<dbReference type="EMBL" id="JACGWJ010000015">
    <property type="protein sequence ID" value="KAL0367082.1"/>
    <property type="molecule type" value="Genomic_DNA"/>
</dbReference>
<reference evidence="1" key="1">
    <citation type="submission" date="2020-06" db="EMBL/GenBank/DDBJ databases">
        <authorList>
            <person name="Li T."/>
            <person name="Hu X."/>
            <person name="Zhang T."/>
            <person name="Song X."/>
            <person name="Zhang H."/>
            <person name="Dai N."/>
            <person name="Sheng W."/>
            <person name="Hou X."/>
            <person name="Wei L."/>
        </authorList>
    </citation>
    <scope>NUCLEOTIDE SEQUENCE</scope>
    <source>
        <strain evidence="1">G02</strain>
        <tissue evidence="1">Leaf</tissue>
    </source>
</reference>
<reference evidence="1" key="2">
    <citation type="journal article" date="2024" name="Plant">
        <title>Genomic evolution and insights into agronomic trait innovations of Sesamum species.</title>
        <authorList>
            <person name="Miao H."/>
            <person name="Wang L."/>
            <person name="Qu L."/>
            <person name="Liu H."/>
            <person name="Sun Y."/>
            <person name="Le M."/>
            <person name="Wang Q."/>
            <person name="Wei S."/>
            <person name="Zheng Y."/>
            <person name="Lin W."/>
            <person name="Duan Y."/>
            <person name="Cao H."/>
            <person name="Xiong S."/>
            <person name="Wang X."/>
            <person name="Wei L."/>
            <person name="Li C."/>
            <person name="Ma Q."/>
            <person name="Ju M."/>
            <person name="Zhao R."/>
            <person name="Li G."/>
            <person name="Mu C."/>
            <person name="Tian Q."/>
            <person name="Mei H."/>
            <person name="Zhang T."/>
            <person name="Gao T."/>
            <person name="Zhang H."/>
        </authorList>
    </citation>
    <scope>NUCLEOTIDE SEQUENCE</scope>
    <source>
        <strain evidence="1">G02</strain>
    </source>
</reference>
<name>A0AAW2QI11_SESRA</name>
<gene>
    <name evidence="1" type="ORF">Sradi_3598300</name>
</gene>
<comment type="caution">
    <text evidence="1">The sequence shown here is derived from an EMBL/GenBank/DDBJ whole genome shotgun (WGS) entry which is preliminary data.</text>
</comment>
<dbReference type="Gene3D" id="3.30.70.270">
    <property type="match status" value="1"/>
</dbReference>
<sequence length="216" mass="24719">MVTQWGIEANPNKIKAIMEMGPPTNFNEVQWLTGRIDVLSRFISKSAEKGLPFFKTIRKVKPVPGDTLYLYIYATSQAVSLVVAREEEGNQTPIYYLDRALDGGHEINCLRLGLERSKSRTSRMGIESPIEICTKSRIHWMSAAFHRPQTWVVYAILVVTCTKWLYLGFVREVTVPLTRSLKALSSAVRVCSEDVEFQEEDPSPVITWQWYLLCAW</sequence>
<evidence type="ECO:0000313" key="1">
    <source>
        <dbReference type="EMBL" id="KAL0367082.1"/>
    </source>
</evidence>
<accession>A0AAW2QI11</accession>
<evidence type="ECO:0008006" key="2">
    <source>
        <dbReference type="Google" id="ProtNLM"/>
    </source>
</evidence>